<organism evidence="2 3">
    <name type="scientific">Lophium mytilinum</name>
    <dbReference type="NCBI Taxonomy" id="390894"/>
    <lineage>
        <taxon>Eukaryota</taxon>
        <taxon>Fungi</taxon>
        <taxon>Dikarya</taxon>
        <taxon>Ascomycota</taxon>
        <taxon>Pezizomycotina</taxon>
        <taxon>Dothideomycetes</taxon>
        <taxon>Pleosporomycetidae</taxon>
        <taxon>Mytilinidiales</taxon>
        <taxon>Mytilinidiaceae</taxon>
        <taxon>Lophium</taxon>
    </lineage>
</organism>
<evidence type="ECO:0000313" key="2">
    <source>
        <dbReference type="EMBL" id="KAF2500982.1"/>
    </source>
</evidence>
<dbReference type="EMBL" id="MU004182">
    <property type="protein sequence ID" value="KAF2500982.1"/>
    <property type="molecule type" value="Genomic_DNA"/>
</dbReference>
<feature type="compositionally biased region" description="Polar residues" evidence="1">
    <location>
        <begin position="556"/>
        <end position="565"/>
    </location>
</feature>
<dbReference type="Proteomes" id="UP000799750">
    <property type="component" value="Unassembled WGS sequence"/>
</dbReference>
<sequence length="565" mass="61359">MKLVLGGMELVEDDGAGEVDPDKLKAEESMLNDPGELVVDALNEGELGVAEGLLVREKLLLAPVTKNEELSEELPVVEALNGEDVGWETPLGLLATVRLRVDPEVDGERLEEEFSNAEEFEGRRISTWNRCIPQYLTASSITLTVLNTLGKRQVPLPEATVDPHSPAHTADDEVEVIELEVVVVSVRSIVVLVKVDDERPELDPRAKLADEVVADELLFTDIEPDTRLLLPLSTVPEAVGMIVCVLFRSGELTIEDTVDIGDTTALPLTVDVEVVGELSELFKSGELNDEITLDDVVVTLLSLTTTSEVTETLCELLESDELSVENTLDNEDTVELSLTTDSEVVDALCVLLIVGEVARSMLEFVNGEMTVENALNNEDTVELSLTMDSEVVDILCVIFIIGEVAEGMLEFVNSELIAGDTLGDGDTTLLSLMDSADVIEIFSELLKSSELDVEDTLLDDDTVELSLAANSEETEELCVLNVEELAKDALEFVNGELTARDMLGDDDATLLSLMTGVEVSEILSEFDGVRKLVTELSEEEVNERETQTAAHVPGESTVTEPETVT</sequence>
<name>A0A6A6R9C3_9PEZI</name>
<reference evidence="2" key="1">
    <citation type="journal article" date="2020" name="Stud. Mycol.">
        <title>101 Dothideomycetes genomes: a test case for predicting lifestyles and emergence of pathogens.</title>
        <authorList>
            <person name="Haridas S."/>
            <person name="Albert R."/>
            <person name="Binder M."/>
            <person name="Bloem J."/>
            <person name="Labutti K."/>
            <person name="Salamov A."/>
            <person name="Andreopoulos B."/>
            <person name="Baker S."/>
            <person name="Barry K."/>
            <person name="Bills G."/>
            <person name="Bluhm B."/>
            <person name="Cannon C."/>
            <person name="Castanera R."/>
            <person name="Culley D."/>
            <person name="Daum C."/>
            <person name="Ezra D."/>
            <person name="Gonzalez J."/>
            <person name="Henrissat B."/>
            <person name="Kuo A."/>
            <person name="Liang C."/>
            <person name="Lipzen A."/>
            <person name="Lutzoni F."/>
            <person name="Magnuson J."/>
            <person name="Mondo S."/>
            <person name="Nolan M."/>
            <person name="Ohm R."/>
            <person name="Pangilinan J."/>
            <person name="Park H.-J."/>
            <person name="Ramirez L."/>
            <person name="Alfaro M."/>
            <person name="Sun H."/>
            <person name="Tritt A."/>
            <person name="Yoshinaga Y."/>
            <person name="Zwiers L.-H."/>
            <person name="Turgeon B."/>
            <person name="Goodwin S."/>
            <person name="Spatafora J."/>
            <person name="Crous P."/>
            <person name="Grigoriev I."/>
        </authorList>
    </citation>
    <scope>NUCLEOTIDE SEQUENCE</scope>
    <source>
        <strain evidence="2">CBS 269.34</strain>
    </source>
</reference>
<accession>A0A6A6R9C3</accession>
<gene>
    <name evidence="2" type="ORF">BU16DRAFT_555488</name>
</gene>
<protein>
    <submittedName>
        <fullName evidence="2">Uncharacterized protein</fullName>
    </submittedName>
</protein>
<proteinExistence type="predicted"/>
<evidence type="ECO:0000313" key="3">
    <source>
        <dbReference type="Proteomes" id="UP000799750"/>
    </source>
</evidence>
<evidence type="ECO:0000256" key="1">
    <source>
        <dbReference type="SAM" id="MobiDB-lite"/>
    </source>
</evidence>
<feature type="region of interest" description="Disordered" evidence="1">
    <location>
        <begin position="539"/>
        <end position="565"/>
    </location>
</feature>
<keyword evidence="3" id="KW-1185">Reference proteome</keyword>
<dbReference type="AlphaFoldDB" id="A0A6A6R9C3"/>